<comment type="caution">
    <text evidence="1">The sequence shown here is derived from an EMBL/GenBank/DDBJ whole genome shotgun (WGS) entry which is preliminary data.</text>
</comment>
<dbReference type="AlphaFoldDB" id="A0A431WKE0"/>
<dbReference type="Proteomes" id="UP000267448">
    <property type="component" value="Unassembled WGS sequence"/>
</dbReference>
<protein>
    <recommendedName>
        <fullName evidence="3">DUF115 domain-containing protein</fullName>
    </recommendedName>
</protein>
<proteinExistence type="predicted"/>
<evidence type="ECO:0000313" key="1">
    <source>
        <dbReference type="EMBL" id="RTR35967.1"/>
    </source>
</evidence>
<accession>A0A431WKE0</accession>
<dbReference type="OrthoDB" id="7849029at2"/>
<sequence length="285" mass="32416">MMRKFGQLEQELLDSLRSDILGKDVLVITCGPSMENWKAVYDGYPKDNKPVVFCVKQSVKFVGELCDVHVLNEVNLIKYKYKYKKDKPKVIFGLGAYEKRWFGFVNSDLVYTVKSSDTLSDSMAGNVVSHFNSEIFRQQFIFGPVVNWGPGIMYECVLPFLINCKPSTITTVGWDIADNNGINTHYMECKKNEANVNQINTNFFRKLKIDVANALLRNSISSKVHDLYRNLSLFIKYSIGLKVNQVTMIDGEAETVSKLIPHVKNLCKENGIQLNIVSKSSWTNN</sequence>
<evidence type="ECO:0000313" key="2">
    <source>
        <dbReference type="Proteomes" id="UP000267448"/>
    </source>
</evidence>
<evidence type="ECO:0008006" key="3">
    <source>
        <dbReference type="Google" id="ProtNLM"/>
    </source>
</evidence>
<name>A0A431WKE0_9GAMM</name>
<keyword evidence="2" id="KW-1185">Reference proteome</keyword>
<reference evidence="1 2" key="1">
    <citation type="submission" date="2018-12" db="EMBL/GenBank/DDBJ databases">
        <authorList>
            <person name="Yu L."/>
        </authorList>
    </citation>
    <scope>NUCLEOTIDE SEQUENCE [LARGE SCALE GENOMIC DNA]</scope>
    <source>
        <strain evidence="1 2">HAW-EB2</strain>
    </source>
</reference>
<gene>
    <name evidence="1" type="ORF">EKG38_24145</name>
</gene>
<organism evidence="1 2">
    <name type="scientific">Shewanella canadensis</name>
    <dbReference type="NCBI Taxonomy" id="271096"/>
    <lineage>
        <taxon>Bacteria</taxon>
        <taxon>Pseudomonadati</taxon>
        <taxon>Pseudomonadota</taxon>
        <taxon>Gammaproteobacteria</taxon>
        <taxon>Alteromonadales</taxon>
        <taxon>Shewanellaceae</taxon>
        <taxon>Shewanella</taxon>
    </lineage>
</organism>
<dbReference type="EMBL" id="RXNU01000026">
    <property type="protein sequence ID" value="RTR35967.1"/>
    <property type="molecule type" value="Genomic_DNA"/>
</dbReference>
<dbReference type="RefSeq" id="WP_126523436.1">
    <property type="nucleotide sequence ID" value="NZ_RXNU01000026.1"/>
</dbReference>